<dbReference type="Proteomes" id="UP001165190">
    <property type="component" value="Unassembled WGS sequence"/>
</dbReference>
<gene>
    <name evidence="1" type="ORF">HRI_001344100</name>
</gene>
<dbReference type="AlphaFoldDB" id="A0A9W7HH34"/>
<proteinExistence type="predicted"/>
<keyword evidence="2" id="KW-1185">Reference proteome</keyword>
<protein>
    <submittedName>
        <fullName evidence="1">Uncharacterized protein</fullName>
    </submittedName>
</protein>
<evidence type="ECO:0000313" key="2">
    <source>
        <dbReference type="Proteomes" id="UP001165190"/>
    </source>
</evidence>
<accession>A0A9W7HH34</accession>
<comment type="caution">
    <text evidence="1">The sequence shown here is derived from an EMBL/GenBank/DDBJ whole genome shotgun (WGS) entry which is preliminary data.</text>
</comment>
<dbReference type="EMBL" id="BSYR01000012">
    <property type="protein sequence ID" value="GMI76748.1"/>
    <property type="molecule type" value="Genomic_DNA"/>
</dbReference>
<name>A0A9W7HH34_HIBTR</name>
<sequence>MEKDSGSWSCSNYGTWYCFDKWMVELVEDQIPQDYEEEIHDPRHCGRVRYCHALLDRRNNPDSIELCNLFCRNLFEQCLKFTPWEHEVPEWYKVCRHSEILNYIESMCREEHNMNVNKFLVVVKFGVFTRDNDHGCYDDDDSEIEEEEDEIVSARV</sequence>
<organism evidence="1 2">
    <name type="scientific">Hibiscus trionum</name>
    <name type="common">Flower of an hour</name>
    <dbReference type="NCBI Taxonomy" id="183268"/>
    <lineage>
        <taxon>Eukaryota</taxon>
        <taxon>Viridiplantae</taxon>
        <taxon>Streptophyta</taxon>
        <taxon>Embryophyta</taxon>
        <taxon>Tracheophyta</taxon>
        <taxon>Spermatophyta</taxon>
        <taxon>Magnoliopsida</taxon>
        <taxon>eudicotyledons</taxon>
        <taxon>Gunneridae</taxon>
        <taxon>Pentapetalae</taxon>
        <taxon>rosids</taxon>
        <taxon>malvids</taxon>
        <taxon>Malvales</taxon>
        <taxon>Malvaceae</taxon>
        <taxon>Malvoideae</taxon>
        <taxon>Hibiscus</taxon>
    </lineage>
</organism>
<reference evidence="1" key="1">
    <citation type="submission" date="2023-05" db="EMBL/GenBank/DDBJ databases">
        <title>Genome and transcriptome analyses reveal genes involved in the formation of fine ridges on petal epidermal cells in Hibiscus trionum.</title>
        <authorList>
            <person name="Koshimizu S."/>
            <person name="Masuda S."/>
            <person name="Ishii T."/>
            <person name="Shirasu K."/>
            <person name="Hoshino A."/>
            <person name="Arita M."/>
        </authorList>
    </citation>
    <scope>NUCLEOTIDE SEQUENCE</scope>
    <source>
        <strain evidence="1">Hamamatsu line</strain>
    </source>
</reference>
<evidence type="ECO:0000313" key="1">
    <source>
        <dbReference type="EMBL" id="GMI76748.1"/>
    </source>
</evidence>